<accession>A0A091DEG7</accession>
<dbReference type="eggNOG" id="KOG2252">
    <property type="taxonomic scope" value="Eukaryota"/>
</dbReference>
<dbReference type="InterPro" id="IPR051649">
    <property type="entry name" value="CUT_Homeobox"/>
</dbReference>
<evidence type="ECO:0000256" key="4">
    <source>
        <dbReference type="ARBA" id="ARBA00023125"/>
    </source>
</evidence>
<evidence type="ECO:0000259" key="8">
    <source>
        <dbReference type="PROSITE" id="PS51042"/>
    </source>
</evidence>
<name>A0A091DEG7_FUKDA</name>
<evidence type="ECO:0000256" key="6">
    <source>
        <dbReference type="ARBA" id="ARBA00023163"/>
    </source>
</evidence>
<keyword evidence="7" id="KW-0539">Nucleus</keyword>
<comment type="subcellular location">
    <subcellularLocation>
        <location evidence="1">Nucleus</location>
    </subcellularLocation>
</comment>
<reference evidence="9 10" key="1">
    <citation type="submission" date="2013-11" db="EMBL/GenBank/DDBJ databases">
        <title>The Damaraland mole rat (Fukomys damarensis) genome and evolution of African mole rats.</title>
        <authorList>
            <person name="Gladyshev V.N."/>
            <person name="Fang X."/>
        </authorList>
    </citation>
    <scope>NUCLEOTIDE SEQUENCE [LARGE SCALE GENOMIC DNA]</scope>
    <source>
        <tissue evidence="9">Liver</tissue>
    </source>
</reference>
<organism evidence="9 10">
    <name type="scientific">Fukomys damarensis</name>
    <name type="common">Damaraland mole rat</name>
    <name type="synonym">Cryptomys damarensis</name>
    <dbReference type="NCBI Taxonomy" id="885580"/>
    <lineage>
        <taxon>Eukaryota</taxon>
        <taxon>Metazoa</taxon>
        <taxon>Chordata</taxon>
        <taxon>Craniata</taxon>
        <taxon>Vertebrata</taxon>
        <taxon>Euteleostomi</taxon>
        <taxon>Mammalia</taxon>
        <taxon>Eutheria</taxon>
        <taxon>Euarchontoglires</taxon>
        <taxon>Glires</taxon>
        <taxon>Rodentia</taxon>
        <taxon>Hystricomorpha</taxon>
        <taxon>Bathyergidae</taxon>
        <taxon>Fukomys</taxon>
    </lineage>
</organism>
<keyword evidence="10" id="KW-1185">Reference proteome</keyword>
<evidence type="ECO:0000256" key="3">
    <source>
        <dbReference type="ARBA" id="ARBA00023015"/>
    </source>
</evidence>
<evidence type="ECO:0000256" key="2">
    <source>
        <dbReference type="ARBA" id="ARBA00008190"/>
    </source>
</evidence>
<dbReference type="EMBL" id="KN122676">
    <property type="protein sequence ID" value="KFO28888.1"/>
    <property type="molecule type" value="Genomic_DNA"/>
</dbReference>
<dbReference type="Pfam" id="PF02376">
    <property type="entry name" value="CUT"/>
    <property type="match status" value="1"/>
</dbReference>
<evidence type="ECO:0000256" key="7">
    <source>
        <dbReference type="ARBA" id="ARBA00023242"/>
    </source>
</evidence>
<evidence type="ECO:0000256" key="5">
    <source>
        <dbReference type="ARBA" id="ARBA00023155"/>
    </source>
</evidence>
<feature type="domain" description="CUT" evidence="8">
    <location>
        <begin position="28"/>
        <end position="114"/>
    </location>
</feature>
<dbReference type="PANTHER" id="PTHR14057">
    <property type="entry name" value="TRANSCRIPTION FACTOR ONECUT"/>
    <property type="match status" value="1"/>
</dbReference>
<dbReference type="GO" id="GO:0005634">
    <property type="term" value="C:nucleus"/>
    <property type="evidence" value="ECO:0007669"/>
    <property type="project" value="UniProtKB-SubCell"/>
</dbReference>
<keyword evidence="5" id="KW-0371">Homeobox</keyword>
<comment type="similarity">
    <text evidence="2">Belongs to the CUT homeobox family.</text>
</comment>
<keyword evidence="4" id="KW-0238">DNA-binding</keyword>
<evidence type="ECO:0000313" key="9">
    <source>
        <dbReference type="EMBL" id="KFO28888.1"/>
    </source>
</evidence>
<dbReference type="InterPro" id="IPR010982">
    <property type="entry name" value="Lambda_DNA-bd_dom_sf"/>
</dbReference>
<evidence type="ECO:0000313" key="10">
    <source>
        <dbReference type="Proteomes" id="UP000028990"/>
    </source>
</evidence>
<dbReference type="GO" id="GO:0000978">
    <property type="term" value="F:RNA polymerase II cis-regulatory region sequence-specific DNA binding"/>
    <property type="evidence" value="ECO:0007669"/>
    <property type="project" value="TreeGrafter"/>
</dbReference>
<dbReference type="PROSITE" id="PS51042">
    <property type="entry name" value="CUT"/>
    <property type="match status" value="1"/>
</dbReference>
<dbReference type="GO" id="GO:0000981">
    <property type="term" value="F:DNA-binding transcription factor activity, RNA polymerase II-specific"/>
    <property type="evidence" value="ECO:0007669"/>
    <property type="project" value="TreeGrafter"/>
</dbReference>
<gene>
    <name evidence="9" type="ORF">H920_09831</name>
</gene>
<dbReference type="Gene3D" id="1.10.260.40">
    <property type="entry name" value="lambda repressor-like DNA-binding domains"/>
    <property type="match status" value="1"/>
</dbReference>
<dbReference type="InterPro" id="IPR003350">
    <property type="entry name" value="CUT_dom"/>
</dbReference>
<protein>
    <submittedName>
        <fullName evidence="9">One cut domain family member 2</fullName>
    </submittedName>
</protein>
<dbReference type="SUPFAM" id="SSF47413">
    <property type="entry name" value="lambda repressor-like DNA-binding domains"/>
    <property type="match status" value="1"/>
</dbReference>
<dbReference type="PANTHER" id="PTHR14057:SF34">
    <property type="entry name" value="ONE CUT DOMAIN FAMILY MEMBER 3"/>
    <property type="match status" value="1"/>
</dbReference>
<dbReference type="SMART" id="SM01109">
    <property type="entry name" value="CUT"/>
    <property type="match status" value="1"/>
</dbReference>
<dbReference type="Proteomes" id="UP000028990">
    <property type="component" value="Unassembled WGS sequence"/>
</dbReference>
<proteinExistence type="inferred from homology"/>
<dbReference type="AlphaFoldDB" id="A0A091DEG7"/>
<keyword evidence="3" id="KW-0805">Transcription regulation</keyword>
<keyword evidence="6" id="KW-0804">Transcription</keyword>
<sequence>MEPASSGFAKTAPLTLGGDRAWRSRECRGASGNLTEINTKEVAQRITAELKRYSIPQAIFAQRILCRSQGTLSDLLRNPKPWSKLKSGRETFRRMWKWLQEPEFQRMSALRLAAKGAFSALVELVSPDSIVPCLSGSPKHRSRNS</sequence>
<dbReference type="FunFam" id="1.10.260.40:FF:000005">
    <property type="entry name" value="One cut domain family member"/>
    <property type="match status" value="1"/>
</dbReference>
<evidence type="ECO:0000256" key="1">
    <source>
        <dbReference type="ARBA" id="ARBA00004123"/>
    </source>
</evidence>